<organism evidence="2 3">
    <name type="scientific">Gemmata obscuriglobus</name>
    <dbReference type="NCBI Taxonomy" id="114"/>
    <lineage>
        <taxon>Bacteria</taxon>
        <taxon>Pseudomonadati</taxon>
        <taxon>Planctomycetota</taxon>
        <taxon>Planctomycetia</taxon>
        <taxon>Gemmatales</taxon>
        <taxon>Gemmataceae</taxon>
        <taxon>Gemmata</taxon>
    </lineage>
</organism>
<name>A0A2Z3H5T6_9BACT</name>
<sequence>MPTPTRRYVLMVAVLVLLGVGFALVPARGESIYRFQFGGKNVALVRGDANMKVEEKEHNISDRFFKSQPTSEHLRLTADAATGDAAFLHYHYDTPPALITPALSAGVWVRCTRPGVQLRARVVFPKEQDPARPESQLTALIVGDTHNGENWQKLTLTDVPALLGKRLPILQTQIGRAVNADGAYIDRIVLNLYTGPGTADIWIDDLDIGPVKATEAPGGAAGEVVKRPKPGAGQKGARGRLSRQEGGQLFVDNKSFFFRAVRHTGAPLHVLRQAGFDALWVPADVPADVLEEANREGWLVVPSVPTALPAAPSANSTAEAAALDNYYRKFADSDVLFYDLGGGRQQEQTGAVERTRDYLRLRDPKRPFSAGVWDGFKGYSAFLDAVGTYRWPLFTSLDMDGYRGWLTQRMNLSSKRAVFWTWIQNHAPDWYVESVASVSPGGGFAEPIGPHPEQVRLLAYISVACGCRGLGFWSDQFLADSHHGRGRLQGMAILNSELEMLAPVLLAGERQQPLWLDTNHEHVKAALIRGNLRGNYGAVLLPIWLGPGSQYVPEQGAVKDLQVTVPLVADGADPWRISPAGVTCLRNDAQKVPGGTKLTIREFDLVTPIVFTNDVSQNGLVVWWQDYNRKYGRVAARWAMDLAAEEYDKTLATYRKLAEMGVQTRGADSLFKQAAKLHADAQRNFAAELYAQAFADAQRALRPLRVVMWDHWKKATETLDVPSASPFAVSYYSLPRHWELFREIQSCQVGVSALPGGTFEPVGGGPLPKDGVSVSEQPGWSARFGTLDRVKVAAGLVPADRLADKPELKIPEYQGQRMFRPSREITRPGDGYEPPAPELGRGVLKLEVQRRGNIAPDGKPVEQSTMPLERTFLAVESPPVKLPPGTLVRVSGWIKVPGGITLTADGAMLYDSAGGEPLAVRVTNTKDRWKQFHLYRRVPASGQISLTLALTGVGVAYFDDIRIEPLYPTAQGAGYGARPGPRGGAVVPAGAVRPTAPVVPAGGVRPR</sequence>
<accession>A0A2Z3H5T6</accession>
<dbReference type="SUPFAM" id="SSF51445">
    <property type="entry name" value="(Trans)glycosidases"/>
    <property type="match status" value="1"/>
</dbReference>
<dbReference type="Gene3D" id="2.60.120.260">
    <property type="entry name" value="Galactose-binding domain-like"/>
    <property type="match status" value="1"/>
</dbReference>
<dbReference type="InterPro" id="IPR017853">
    <property type="entry name" value="GH"/>
</dbReference>
<dbReference type="RefSeq" id="WP_010051194.1">
    <property type="nucleotide sequence ID" value="NZ_CP025958.1"/>
</dbReference>
<dbReference type="OrthoDB" id="285961at2"/>
<reference evidence="2 3" key="1">
    <citation type="submission" date="2018-01" db="EMBL/GenBank/DDBJ databases">
        <title>G. obscuriglobus.</title>
        <authorList>
            <person name="Franke J."/>
            <person name="Blomberg W."/>
            <person name="Selmecki A."/>
        </authorList>
    </citation>
    <scope>NUCLEOTIDE SEQUENCE [LARGE SCALE GENOMIC DNA]</scope>
    <source>
        <strain evidence="2 3">DSM 5831</strain>
    </source>
</reference>
<proteinExistence type="predicted"/>
<evidence type="ECO:0000256" key="1">
    <source>
        <dbReference type="SAM" id="MobiDB-lite"/>
    </source>
</evidence>
<keyword evidence="3" id="KW-1185">Reference proteome</keyword>
<dbReference type="AlphaFoldDB" id="A0A2Z3H5T6"/>
<evidence type="ECO:0000313" key="3">
    <source>
        <dbReference type="Proteomes" id="UP000245802"/>
    </source>
</evidence>
<dbReference type="Proteomes" id="UP000245802">
    <property type="component" value="Chromosome"/>
</dbReference>
<dbReference type="KEGG" id="gog:C1280_31735"/>
<feature type="region of interest" description="Disordered" evidence="1">
    <location>
        <begin position="217"/>
        <end position="239"/>
    </location>
</feature>
<evidence type="ECO:0000313" key="2">
    <source>
        <dbReference type="EMBL" id="AWM41108.1"/>
    </source>
</evidence>
<protein>
    <submittedName>
        <fullName evidence="2">Uncharacterized protein</fullName>
    </submittedName>
</protein>
<gene>
    <name evidence="2" type="ORF">C1280_31735</name>
</gene>
<dbReference type="EMBL" id="CP025958">
    <property type="protein sequence ID" value="AWM41108.1"/>
    <property type="molecule type" value="Genomic_DNA"/>
</dbReference>